<keyword evidence="9" id="KW-1185">Reference proteome</keyword>
<comment type="catalytic activity">
    <reaction evidence="6">
        <text>S-ubiquitinyl-[E2 ubiquitin-conjugating enzyme]-L-cysteine + [acceptor protein]-L-lysine = [E2 ubiquitin-conjugating enzyme]-L-cysteine + N(6)-ubiquitinyl-[acceptor protein]-L-lysine.</text>
        <dbReference type="EC" id="2.3.2.27"/>
    </reaction>
</comment>
<keyword evidence="2 6" id="KW-0479">Metal-binding</keyword>
<dbReference type="InterPro" id="IPR008974">
    <property type="entry name" value="TRAF-like"/>
</dbReference>
<accession>A0ABP1QJD0</accession>
<sequence>MDEGMWVTILGWCKNRSAGKCPSFKITNGCPVRVNIVDLAAHEEECDFRECVCPYPDGSCTWKGYSNQVLAHLFAKHKIPSRNGMIAFFKINAFLSLNIFRLDEILVGDTFLISAKKFNHIAPLAWIVPMLCHGQAFLVMIGKQKRGEKQQCFVIVYLLGSKRLCEKFSCSLELTARDRSKYVWKGTPQPIFDEAVSVVENEKCFLFEYGLAAFCSSRGSLPVLVSITIESDPSPGQRNERLTSAYQQFQPD</sequence>
<dbReference type="PANTHER" id="PTHR45877:SF2">
    <property type="entry name" value="E3 UBIQUITIN-PROTEIN LIGASE SINA-RELATED"/>
    <property type="match status" value="1"/>
</dbReference>
<keyword evidence="6" id="KW-0833">Ubl conjugation pathway</keyword>
<evidence type="ECO:0000313" key="8">
    <source>
        <dbReference type="EMBL" id="CAL8105442.1"/>
    </source>
</evidence>
<dbReference type="EMBL" id="CAXLJM020000036">
    <property type="protein sequence ID" value="CAL8105442.1"/>
    <property type="molecule type" value="Genomic_DNA"/>
</dbReference>
<evidence type="ECO:0000259" key="7">
    <source>
        <dbReference type="PROSITE" id="PS51081"/>
    </source>
</evidence>
<proteinExistence type="inferred from homology"/>
<comment type="caution">
    <text evidence="8">The sequence shown here is derived from an EMBL/GenBank/DDBJ whole genome shotgun (WGS) entry which is preliminary data.</text>
</comment>
<dbReference type="PROSITE" id="PS51081">
    <property type="entry name" value="ZF_SIAH"/>
    <property type="match status" value="1"/>
</dbReference>
<dbReference type="Gene3D" id="2.60.210.10">
    <property type="entry name" value="Apoptosis, Tumor Necrosis Factor Receptor Associated Protein 2, Chain A"/>
    <property type="match status" value="1"/>
</dbReference>
<evidence type="ECO:0000256" key="4">
    <source>
        <dbReference type="ARBA" id="ARBA00022833"/>
    </source>
</evidence>
<name>A0ABP1QJD0_9HEXA</name>
<dbReference type="Gene3D" id="3.30.40.10">
    <property type="entry name" value="Zinc/RING finger domain, C3HC4 (zinc finger)"/>
    <property type="match status" value="1"/>
</dbReference>
<dbReference type="Pfam" id="PF03145">
    <property type="entry name" value="Sina_TRAF"/>
    <property type="match status" value="1"/>
</dbReference>
<keyword evidence="4 6" id="KW-0862">Zinc</keyword>
<comment type="domain">
    <text evidence="6">The RING-type zinc finger domain is essential for ubiquitin ligase activity.</text>
</comment>
<dbReference type="InterPro" id="IPR004162">
    <property type="entry name" value="SINA-like_animal"/>
</dbReference>
<evidence type="ECO:0000256" key="5">
    <source>
        <dbReference type="PROSITE-ProRule" id="PRU00455"/>
    </source>
</evidence>
<evidence type="ECO:0000313" key="9">
    <source>
        <dbReference type="Proteomes" id="UP001642540"/>
    </source>
</evidence>
<evidence type="ECO:0000256" key="6">
    <source>
        <dbReference type="RuleBase" id="RU201113"/>
    </source>
</evidence>
<dbReference type="Pfam" id="PF21361">
    <property type="entry name" value="Sina_ZnF"/>
    <property type="match status" value="1"/>
</dbReference>
<comment type="pathway">
    <text evidence="6">Protein modification; protein ubiquitination.</text>
</comment>
<reference evidence="8 9" key="1">
    <citation type="submission" date="2024-08" db="EMBL/GenBank/DDBJ databases">
        <authorList>
            <person name="Cucini C."/>
            <person name="Frati F."/>
        </authorList>
    </citation>
    <scope>NUCLEOTIDE SEQUENCE [LARGE SCALE GENOMIC DNA]</scope>
</reference>
<evidence type="ECO:0000256" key="2">
    <source>
        <dbReference type="ARBA" id="ARBA00022723"/>
    </source>
</evidence>
<dbReference type="InterPro" id="IPR018121">
    <property type="entry name" value="7-in-absentia-prot_TRAF-dom"/>
</dbReference>
<keyword evidence="3 5" id="KW-0863">Zinc-finger</keyword>
<comment type="similarity">
    <text evidence="1 6">Belongs to the SINA (Seven in absentia) family.</text>
</comment>
<evidence type="ECO:0000256" key="1">
    <source>
        <dbReference type="ARBA" id="ARBA00009119"/>
    </source>
</evidence>
<dbReference type="Proteomes" id="UP001642540">
    <property type="component" value="Unassembled WGS sequence"/>
</dbReference>
<dbReference type="SUPFAM" id="SSF49599">
    <property type="entry name" value="TRAF domain-like"/>
    <property type="match status" value="1"/>
</dbReference>
<feature type="domain" description="SIAH-type" evidence="7">
    <location>
        <begin position="18"/>
        <end position="78"/>
    </location>
</feature>
<dbReference type="PANTHER" id="PTHR45877">
    <property type="entry name" value="E3 UBIQUITIN-PROTEIN LIGASE SIAH2"/>
    <property type="match status" value="1"/>
</dbReference>
<comment type="function">
    <text evidence="6">E3 ubiquitin-protein ligase that mediates ubiquitination and subsequent proteasomal degradation of target proteins. E3 ubiquitin ligases accept ubiquitin from an E2 ubiquitin-conjugating enzyme in the form of a thioester and then directly transfers the ubiquitin to targeted substrates.</text>
</comment>
<evidence type="ECO:0000256" key="3">
    <source>
        <dbReference type="ARBA" id="ARBA00022771"/>
    </source>
</evidence>
<protein>
    <recommendedName>
        <fullName evidence="6">E3 ubiquitin-protein ligase</fullName>
        <ecNumber evidence="6">2.3.2.27</ecNumber>
    </recommendedName>
</protein>
<comment type="domain">
    <text evidence="6">The SBD domain (substrate-binding domain) mediates the interaction with substrate proteins. It is related to the TRAF family.</text>
</comment>
<gene>
    <name evidence="8" type="ORF">ODALV1_LOCUS12066</name>
</gene>
<dbReference type="InterPro" id="IPR013083">
    <property type="entry name" value="Znf_RING/FYVE/PHD"/>
</dbReference>
<dbReference type="EC" id="2.3.2.27" evidence="6"/>
<organism evidence="8 9">
    <name type="scientific">Orchesella dallaii</name>
    <dbReference type="NCBI Taxonomy" id="48710"/>
    <lineage>
        <taxon>Eukaryota</taxon>
        <taxon>Metazoa</taxon>
        <taxon>Ecdysozoa</taxon>
        <taxon>Arthropoda</taxon>
        <taxon>Hexapoda</taxon>
        <taxon>Collembola</taxon>
        <taxon>Entomobryomorpha</taxon>
        <taxon>Entomobryoidea</taxon>
        <taxon>Orchesellidae</taxon>
        <taxon>Orchesellinae</taxon>
        <taxon>Orchesella</taxon>
    </lineage>
</organism>
<dbReference type="InterPro" id="IPR013010">
    <property type="entry name" value="Znf_SIAH"/>
</dbReference>